<reference evidence="3" key="2">
    <citation type="submission" date="2011-02" db="EMBL/GenBank/DDBJ databases">
        <title>The complete genome of Syntrophobotulus glycolicus DSM 8271.</title>
        <authorList>
            <person name="Lucas S."/>
            <person name="Copeland A."/>
            <person name="Lapidus A."/>
            <person name="Bruce D."/>
            <person name="Goodwin L."/>
            <person name="Pitluck S."/>
            <person name="Kyrpides N."/>
            <person name="Mavromatis K."/>
            <person name="Pagani I."/>
            <person name="Ivanova N."/>
            <person name="Mikhailova N."/>
            <person name="Chertkov O."/>
            <person name="Held B."/>
            <person name="Detter J.C."/>
            <person name="Tapia R."/>
            <person name="Han C."/>
            <person name="Land M."/>
            <person name="Hauser L."/>
            <person name="Markowitz V."/>
            <person name="Cheng J.-F."/>
            <person name="Hugenholtz P."/>
            <person name="Woyke T."/>
            <person name="Wu D."/>
            <person name="Spring S."/>
            <person name="Schroeder M."/>
            <person name="Brambilla E."/>
            <person name="Klenk H.-P."/>
            <person name="Eisen J.A."/>
        </authorList>
    </citation>
    <scope>NUCLEOTIDE SEQUENCE [LARGE SCALE GENOMIC DNA]</scope>
    <source>
        <strain evidence="3">DSM 8271 / FlGlyR</strain>
    </source>
</reference>
<dbReference type="NCBIfam" id="TIGR03831">
    <property type="entry name" value="YgiT_finger"/>
    <property type="match status" value="1"/>
</dbReference>
<dbReference type="NCBIfam" id="TIGR03830">
    <property type="entry name" value="CxxCG_CxxCG_HTH"/>
    <property type="match status" value="1"/>
</dbReference>
<dbReference type="Proteomes" id="UP000007488">
    <property type="component" value="Chromosome"/>
</dbReference>
<dbReference type="eggNOG" id="COG3600">
    <property type="taxonomic scope" value="Bacteria"/>
</dbReference>
<dbReference type="EMBL" id="CP002547">
    <property type="protein sequence ID" value="ADY55507.1"/>
    <property type="molecule type" value="Genomic_DNA"/>
</dbReference>
<dbReference type="InterPro" id="IPR022452">
    <property type="entry name" value="MqsA"/>
</dbReference>
<sequence length="332" mass="38280">MSKQIVFCPECRQDAKYSVKEKTESAELKGEVYEFTAQTAYCEQCGEEVYVAELEDANLKALYDVYRQKNEIISLEDIQAIPEKYNIGKRPLSLLLGWGEQTFSRYYDGDMPTKQYSEILKQIYADPAYYLSLLEKSKENLKSEKAYEKSKASTQRLLDIPVVEPQAKMDVVVDYLLSRCQDITPLSLQKALYYAQGFFYAFYRTYLFTEDCEAWVHGPAYPKIYRRYSNYCFDPIEGVDEVEASALSGEDQLLLDSIVKHVCCYSGKTLEAFTHTETPWVLARAGLPAEALSNRPVTKESIGEFFTLVKEKYRMLTPANIKDYTRDLFTQI</sequence>
<dbReference type="STRING" id="645991.Sgly_1189"/>
<reference evidence="2 3" key="1">
    <citation type="journal article" date="2011" name="Stand. Genomic Sci.">
        <title>Complete genome sequence of Syntrophobotulus glycolicus type strain (FlGlyR).</title>
        <authorList>
            <person name="Han C."/>
            <person name="Mwirichia R."/>
            <person name="Chertkov O."/>
            <person name="Held B."/>
            <person name="Lapidus A."/>
            <person name="Nolan M."/>
            <person name="Lucas S."/>
            <person name="Hammon N."/>
            <person name="Deshpande S."/>
            <person name="Cheng J.F."/>
            <person name="Tapia R."/>
            <person name="Goodwin L."/>
            <person name="Pitluck S."/>
            <person name="Huntemann M."/>
            <person name="Liolios K."/>
            <person name="Ivanova N."/>
            <person name="Pagani I."/>
            <person name="Mavromatis K."/>
            <person name="Ovchinikova G."/>
            <person name="Pati A."/>
            <person name="Chen A."/>
            <person name="Palaniappan K."/>
            <person name="Land M."/>
            <person name="Hauser L."/>
            <person name="Brambilla E.M."/>
            <person name="Rohde M."/>
            <person name="Spring S."/>
            <person name="Sikorski J."/>
            <person name="Goker M."/>
            <person name="Woyke T."/>
            <person name="Bristow J."/>
            <person name="Eisen J.A."/>
            <person name="Markowitz V."/>
            <person name="Hugenholtz P."/>
            <person name="Kyrpides N.C."/>
            <person name="Klenk H.P."/>
            <person name="Detter J.C."/>
        </authorList>
    </citation>
    <scope>NUCLEOTIDE SEQUENCE [LARGE SCALE GENOMIC DNA]</scope>
    <source>
        <strain evidence="3">DSM 8271 / FlGlyR</strain>
    </source>
</reference>
<gene>
    <name evidence="2" type="ordered locus">Sgly_1189</name>
</gene>
<evidence type="ECO:0000313" key="3">
    <source>
        <dbReference type="Proteomes" id="UP000007488"/>
    </source>
</evidence>
<dbReference type="OrthoDB" id="3213544at2"/>
<dbReference type="RefSeq" id="WP_013624377.1">
    <property type="nucleotide sequence ID" value="NC_015172.1"/>
</dbReference>
<protein>
    <submittedName>
        <fullName evidence="2">Phage-associated protein-like protein</fullName>
    </submittedName>
</protein>
<dbReference type="Pfam" id="PF15731">
    <property type="entry name" value="MqsA_antitoxin"/>
    <property type="match status" value="1"/>
</dbReference>
<evidence type="ECO:0000259" key="1">
    <source>
        <dbReference type="Pfam" id="PF13274"/>
    </source>
</evidence>
<accession>F0SUL4</accession>
<feature type="domain" description="Antitoxin SocA-like Panacea" evidence="1">
    <location>
        <begin position="188"/>
        <end position="280"/>
    </location>
</feature>
<dbReference type="HOGENOM" id="CLU_069064_1_0_9"/>
<organism evidence="2 3">
    <name type="scientific">Syntrophobotulus glycolicus (strain DSM 8271 / FlGlyR)</name>
    <dbReference type="NCBI Taxonomy" id="645991"/>
    <lineage>
        <taxon>Bacteria</taxon>
        <taxon>Bacillati</taxon>
        <taxon>Bacillota</taxon>
        <taxon>Clostridia</taxon>
        <taxon>Eubacteriales</taxon>
        <taxon>Desulfitobacteriaceae</taxon>
        <taxon>Syntrophobotulus</taxon>
    </lineage>
</organism>
<dbReference type="KEGG" id="sgy:Sgly_1189"/>
<dbReference type="InterPro" id="IPR032758">
    <property type="entry name" value="MqsA/HigA-2"/>
</dbReference>
<proteinExistence type="predicted"/>
<keyword evidence="3" id="KW-1185">Reference proteome</keyword>
<name>F0SUL4_SYNGF</name>
<dbReference type="AlphaFoldDB" id="F0SUL4"/>
<dbReference type="Pfam" id="PF13274">
    <property type="entry name" value="SocA_Panacea"/>
    <property type="match status" value="1"/>
</dbReference>
<dbReference type="InterPro" id="IPR025272">
    <property type="entry name" value="SocA_Panacea"/>
</dbReference>
<dbReference type="InterPro" id="IPR022453">
    <property type="entry name" value="Znf_MqsA-type"/>
</dbReference>
<evidence type="ECO:0000313" key="2">
    <source>
        <dbReference type="EMBL" id="ADY55507.1"/>
    </source>
</evidence>